<dbReference type="EMBL" id="VJMI01020639">
    <property type="protein sequence ID" value="KAF0703707.1"/>
    <property type="molecule type" value="Genomic_DNA"/>
</dbReference>
<evidence type="ECO:0000256" key="1">
    <source>
        <dbReference type="SAM" id="MobiDB-lite"/>
    </source>
</evidence>
<name>A0A6A4Z073_APHAT</name>
<feature type="compositionally biased region" description="Polar residues" evidence="1">
    <location>
        <begin position="1"/>
        <end position="10"/>
    </location>
</feature>
<proteinExistence type="predicted"/>
<dbReference type="VEuPathDB" id="FungiDB:H257_10193"/>
<accession>A0A6A4Z073</accession>
<comment type="caution">
    <text evidence="2">The sequence shown here is derived from an EMBL/GenBank/DDBJ whole genome shotgun (WGS) entry which is preliminary data.</text>
</comment>
<dbReference type="Proteomes" id="UP000469452">
    <property type="component" value="Unassembled WGS sequence"/>
</dbReference>
<protein>
    <submittedName>
        <fullName evidence="2">Uncharacterized protein</fullName>
    </submittedName>
</protein>
<reference evidence="2 3" key="1">
    <citation type="submission" date="2019-06" db="EMBL/GenBank/DDBJ databases">
        <title>Genomics analysis of Aphanomyces spp. identifies a new class of oomycete effector associated with host adaptation.</title>
        <authorList>
            <person name="Gaulin E."/>
        </authorList>
    </citation>
    <scope>NUCLEOTIDE SEQUENCE [LARGE SCALE GENOMIC DNA]</scope>
    <source>
        <strain evidence="2 3">E</strain>
    </source>
</reference>
<sequence length="118" mass="13320">MLDGSQNTPIFHQRHVGGDNPPKSVDDRFLNEQNRLDDNDDLDFDMYTTNLQLRTNDLQADQSFDFTDVLEESLPSMVQIHSPVKRPPVSQVHHAPALLPTARSIVVDPRIQSLLGMS</sequence>
<feature type="region of interest" description="Disordered" evidence="1">
    <location>
        <begin position="1"/>
        <end position="28"/>
    </location>
</feature>
<dbReference type="AlphaFoldDB" id="A0A6A4Z073"/>
<evidence type="ECO:0000313" key="3">
    <source>
        <dbReference type="Proteomes" id="UP000469452"/>
    </source>
</evidence>
<gene>
    <name evidence="2" type="ORF">AaE_015267</name>
</gene>
<evidence type="ECO:0000313" key="2">
    <source>
        <dbReference type="EMBL" id="KAF0703707.1"/>
    </source>
</evidence>
<organism evidence="2 3">
    <name type="scientific">Aphanomyces astaci</name>
    <name type="common">Crayfish plague agent</name>
    <dbReference type="NCBI Taxonomy" id="112090"/>
    <lineage>
        <taxon>Eukaryota</taxon>
        <taxon>Sar</taxon>
        <taxon>Stramenopiles</taxon>
        <taxon>Oomycota</taxon>
        <taxon>Saprolegniomycetes</taxon>
        <taxon>Saprolegniales</taxon>
        <taxon>Verrucalvaceae</taxon>
        <taxon>Aphanomyces</taxon>
    </lineage>
</organism>